<dbReference type="InParanoid" id="H3BIE7"/>
<dbReference type="GeneTree" id="ENSGT00530000064222"/>
<dbReference type="SMART" id="SM00256">
    <property type="entry name" value="FBOX"/>
    <property type="match status" value="1"/>
</dbReference>
<proteinExistence type="predicted"/>
<dbReference type="CDD" id="cd22176">
    <property type="entry name" value="F-box_FBXO34"/>
    <property type="match status" value="1"/>
</dbReference>
<dbReference type="SUPFAM" id="SSF81383">
    <property type="entry name" value="F-box domain"/>
    <property type="match status" value="1"/>
</dbReference>
<dbReference type="InterPro" id="IPR039594">
    <property type="entry name" value="FBXO34/46"/>
</dbReference>
<dbReference type="STRING" id="7897.ENSLACP00000021668"/>
<keyword evidence="5" id="KW-1185">Reference proteome</keyword>
<protein>
    <submittedName>
        <fullName evidence="4">F-box protein 34</fullName>
    </submittedName>
</protein>
<dbReference type="Gene3D" id="1.20.1280.50">
    <property type="match status" value="1"/>
</dbReference>
<evidence type="ECO:0000313" key="5">
    <source>
        <dbReference type="Proteomes" id="UP000008672"/>
    </source>
</evidence>
<evidence type="ECO:0000256" key="1">
    <source>
        <dbReference type="ARBA" id="ARBA00022786"/>
    </source>
</evidence>
<dbReference type="InterPro" id="IPR036047">
    <property type="entry name" value="F-box-like_dom_sf"/>
</dbReference>
<keyword evidence="1" id="KW-0833">Ubl conjugation pathway</keyword>
<dbReference type="EMBL" id="AFYH01002840">
    <property type="status" value="NOT_ANNOTATED_CDS"/>
    <property type="molecule type" value="Genomic_DNA"/>
</dbReference>
<dbReference type="OMA" id="MKNSNRY"/>
<dbReference type="eggNOG" id="ENOG502QRQQ">
    <property type="taxonomic scope" value="Eukaryota"/>
</dbReference>
<dbReference type="PROSITE" id="PS50181">
    <property type="entry name" value="FBOX"/>
    <property type="match status" value="1"/>
</dbReference>
<dbReference type="PANTHER" id="PTHR16271">
    <property type="entry name" value="F-BOX ONLY PROTEIN 34/46 FAMILY MEMBER"/>
    <property type="match status" value="1"/>
</dbReference>
<dbReference type="FunCoup" id="H3BIE7">
    <property type="interactions" value="592"/>
</dbReference>
<reference evidence="5" key="1">
    <citation type="submission" date="2011-08" db="EMBL/GenBank/DDBJ databases">
        <title>The draft genome of Latimeria chalumnae.</title>
        <authorList>
            <person name="Di Palma F."/>
            <person name="Alfoldi J."/>
            <person name="Johnson J."/>
            <person name="Berlin A."/>
            <person name="Gnerre S."/>
            <person name="Jaffe D."/>
            <person name="MacCallum I."/>
            <person name="Young S."/>
            <person name="Walker B.J."/>
            <person name="Lander E."/>
            <person name="Lindblad-Toh K."/>
        </authorList>
    </citation>
    <scope>NUCLEOTIDE SEQUENCE [LARGE SCALE GENOMIC DNA]</scope>
    <source>
        <strain evidence="5">Wild caught</strain>
    </source>
</reference>
<evidence type="ECO:0000256" key="2">
    <source>
        <dbReference type="SAM" id="MobiDB-lite"/>
    </source>
</evidence>
<reference evidence="4" key="3">
    <citation type="submission" date="2025-09" db="UniProtKB">
        <authorList>
            <consortium name="Ensembl"/>
        </authorList>
    </citation>
    <scope>IDENTIFICATION</scope>
</reference>
<evidence type="ECO:0000313" key="4">
    <source>
        <dbReference type="Ensembl" id="ENSLACP00000021668.1"/>
    </source>
</evidence>
<dbReference type="PANTHER" id="PTHR16271:SF11">
    <property type="entry name" value="F-BOX ONLY PROTEIN 34"/>
    <property type="match status" value="1"/>
</dbReference>
<dbReference type="AlphaFoldDB" id="H3BIE7"/>
<dbReference type="Proteomes" id="UP000008672">
    <property type="component" value="Unassembled WGS sequence"/>
</dbReference>
<evidence type="ECO:0000259" key="3">
    <source>
        <dbReference type="PROSITE" id="PS50181"/>
    </source>
</evidence>
<accession>H3BIE7</accession>
<dbReference type="Bgee" id="ENSLACG00000019039">
    <property type="expression patterns" value="Expressed in post-anal tail muscle and 6 other cell types or tissues"/>
</dbReference>
<sequence>RAFAMHLKPYPKFQTKDSSQESTSDTQKGLLPSQQMSIRGERYKHNSDRQTCSAAAPVSYLSSCRPFRTPSQDTMCNMSVKNSTESPVVKGRMTLCPSVSSMTIHQGEEGEGSLDIWAVIKPGNTKEKIAFFAARQCTNSRTGSMKMKGSWEIDGTVAKRRRKSTELEKTKYHPVRTKEYGNMADKKGFPPEPLLCSAEDHFSVNGSNESVDEICPGRSLSVIEMVAFLEQRANAVLTDCTKNCTNSLASARVIGQSKGTPSMLECVLVSSTSDANSGKGTLENSEHQSECVRVLEMVAKLESECLKRQSEREAGSLSRNNSFRRNVGRVLLANGVQHKQNSKGTEVEKRLETPGLDQCLPTTDSNIQGTSCSLSVCTVSWQRTGPGTSQEIETSTASSEVHSAGVSVPTVLNLLQKECVSECEIKEHVECTNENAIERLNKDSVCISISVTEPTQESLTDKSNLSLHKEPPPGMLFFLHRNLQIEQKTDLDESRNDVVQGVAQGKQARLAERKKCEKSRLLVNQCSSSPPTESASQVLEVFPLKRQVSHEFLEARFKIQQLLEPQQYMHCLPHHILVKIFKFLPTKTLAALKCTCHYFKLIIENYDIRPADSRWVCDPRYKDDPCKHCKRKYTKGDVSLCRWHPKPYCQALPYGPGYWMCCHNTQKDTPGCKVGLHDNHWVPACHSLNMSICKKAKELEDDDF</sequence>
<feature type="compositionally biased region" description="Polar residues" evidence="2">
    <location>
        <begin position="20"/>
        <end position="36"/>
    </location>
</feature>
<dbReference type="Ensembl" id="ENSLACT00000021809.1">
    <property type="protein sequence ID" value="ENSLACP00000021668.1"/>
    <property type="gene ID" value="ENSLACG00000019039.1"/>
</dbReference>
<dbReference type="Pfam" id="PF12937">
    <property type="entry name" value="F-box-like"/>
    <property type="match status" value="1"/>
</dbReference>
<gene>
    <name evidence="4" type="primary">FBXO34</name>
</gene>
<name>H3BIE7_LATCH</name>
<dbReference type="InterPro" id="IPR001810">
    <property type="entry name" value="F-box_dom"/>
</dbReference>
<feature type="region of interest" description="Disordered" evidence="2">
    <location>
        <begin position="1"/>
        <end position="36"/>
    </location>
</feature>
<reference evidence="4" key="2">
    <citation type="submission" date="2025-08" db="UniProtKB">
        <authorList>
            <consortium name="Ensembl"/>
        </authorList>
    </citation>
    <scope>IDENTIFICATION</scope>
</reference>
<organism evidence="4 5">
    <name type="scientific">Latimeria chalumnae</name>
    <name type="common">Coelacanth</name>
    <dbReference type="NCBI Taxonomy" id="7897"/>
    <lineage>
        <taxon>Eukaryota</taxon>
        <taxon>Metazoa</taxon>
        <taxon>Chordata</taxon>
        <taxon>Craniata</taxon>
        <taxon>Vertebrata</taxon>
        <taxon>Euteleostomi</taxon>
        <taxon>Coelacanthiformes</taxon>
        <taxon>Coelacanthidae</taxon>
        <taxon>Latimeria</taxon>
    </lineage>
</organism>
<feature type="domain" description="F-box" evidence="3">
    <location>
        <begin position="566"/>
        <end position="615"/>
    </location>
</feature>
<dbReference type="HOGENOM" id="CLU_418530_0_0_1"/>